<gene>
    <name evidence="2" type="ORF">llap_9105</name>
</gene>
<keyword evidence="2" id="KW-0808">Transferase</keyword>
<keyword evidence="2" id="KW-0695">RNA-directed DNA polymerase</keyword>
<dbReference type="GO" id="GO:0061343">
    <property type="term" value="P:cell adhesion involved in heart morphogenesis"/>
    <property type="evidence" value="ECO:0007669"/>
    <property type="project" value="TreeGrafter"/>
</dbReference>
<dbReference type="AlphaFoldDB" id="A0A2I0U3J2"/>
<name>A0A2I0U3J2_LIMLA</name>
<protein>
    <submittedName>
        <fullName evidence="2">Rna-directed dna polymerase from mobile element jockey-like</fullName>
    </submittedName>
</protein>
<proteinExistence type="predicted"/>
<reference evidence="3" key="1">
    <citation type="submission" date="2017-11" db="EMBL/GenBank/DDBJ databases">
        <authorList>
            <person name="Lima N.C."/>
            <person name="Parody-Merino A.M."/>
            <person name="Battley P.F."/>
            <person name="Fidler A.E."/>
            <person name="Prosdocimi F."/>
        </authorList>
    </citation>
    <scope>NUCLEOTIDE SEQUENCE [LARGE SCALE GENOMIC DNA]</scope>
</reference>
<dbReference type="EMBL" id="KZ506243">
    <property type="protein sequence ID" value="PKU40592.1"/>
    <property type="molecule type" value="Genomic_DNA"/>
</dbReference>
<keyword evidence="2" id="KW-0548">Nucleotidyltransferase</keyword>
<reference evidence="3" key="2">
    <citation type="submission" date="2017-12" db="EMBL/GenBank/DDBJ databases">
        <title>Genome sequence of the Bar-tailed Godwit (Limosa lapponica baueri).</title>
        <authorList>
            <person name="Lima N.C.B."/>
            <person name="Parody-Merino A.M."/>
            <person name="Battley P.F."/>
            <person name="Fidler A.E."/>
            <person name="Prosdocimi F."/>
        </authorList>
    </citation>
    <scope>NUCLEOTIDE SEQUENCE [LARGE SCALE GENOMIC DNA]</scope>
</reference>
<accession>A0A2I0U3J2</accession>
<dbReference type="OrthoDB" id="416454at2759"/>
<evidence type="ECO:0000313" key="3">
    <source>
        <dbReference type="Proteomes" id="UP000233556"/>
    </source>
</evidence>
<evidence type="ECO:0000256" key="1">
    <source>
        <dbReference type="SAM" id="MobiDB-lite"/>
    </source>
</evidence>
<dbReference type="GO" id="GO:0031012">
    <property type="term" value="C:extracellular matrix"/>
    <property type="evidence" value="ECO:0007669"/>
    <property type="project" value="TreeGrafter"/>
</dbReference>
<dbReference type="Proteomes" id="UP000233556">
    <property type="component" value="Unassembled WGS sequence"/>
</dbReference>
<dbReference type="PANTHER" id="PTHR33395:SF22">
    <property type="entry name" value="REVERSE TRANSCRIPTASE DOMAIN-CONTAINING PROTEIN"/>
    <property type="match status" value="1"/>
</dbReference>
<sequence>MGPLWKETGDLVTQETEKAELINDFFTSVFTGNGSNHTTQVAQGKNRGYKNEEPPTVGEDQVQDHLRNLKVHKSMGPDEIQRRVLRELADEVAKPLSIIFEKLWQSGETVSNEMN</sequence>
<feature type="region of interest" description="Disordered" evidence="1">
    <location>
        <begin position="35"/>
        <end position="59"/>
    </location>
</feature>
<dbReference type="GO" id="GO:0007508">
    <property type="term" value="P:larval heart development"/>
    <property type="evidence" value="ECO:0007669"/>
    <property type="project" value="TreeGrafter"/>
</dbReference>
<keyword evidence="3" id="KW-1185">Reference proteome</keyword>
<dbReference type="PANTHER" id="PTHR33395">
    <property type="entry name" value="TRANSCRIPTASE, PUTATIVE-RELATED-RELATED"/>
    <property type="match status" value="1"/>
</dbReference>
<organism evidence="2 3">
    <name type="scientific">Limosa lapponica baueri</name>
    <dbReference type="NCBI Taxonomy" id="1758121"/>
    <lineage>
        <taxon>Eukaryota</taxon>
        <taxon>Metazoa</taxon>
        <taxon>Chordata</taxon>
        <taxon>Craniata</taxon>
        <taxon>Vertebrata</taxon>
        <taxon>Euteleostomi</taxon>
        <taxon>Archelosauria</taxon>
        <taxon>Archosauria</taxon>
        <taxon>Dinosauria</taxon>
        <taxon>Saurischia</taxon>
        <taxon>Theropoda</taxon>
        <taxon>Coelurosauria</taxon>
        <taxon>Aves</taxon>
        <taxon>Neognathae</taxon>
        <taxon>Neoaves</taxon>
        <taxon>Charadriiformes</taxon>
        <taxon>Scolopacidae</taxon>
        <taxon>Limosa</taxon>
    </lineage>
</organism>
<dbReference type="GO" id="GO:0003964">
    <property type="term" value="F:RNA-directed DNA polymerase activity"/>
    <property type="evidence" value="ECO:0007669"/>
    <property type="project" value="UniProtKB-KW"/>
</dbReference>
<evidence type="ECO:0000313" key="2">
    <source>
        <dbReference type="EMBL" id="PKU40592.1"/>
    </source>
</evidence>